<evidence type="ECO:0000256" key="5">
    <source>
        <dbReference type="ARBA" id="ARBA00022448"/>
    </source>
</evidence>
<feature type="domain" description="NADH:quinone oxidoreductase/Mrp antiporter transmembrane" evidence="17">
    <location>
        <begin position="76"/>
        <end position="350"/>
    </location>
</feature>
<keyword evidence="13 16" id="KW-0496">Mitochondrion</keyword>
<feature type="transmembrane region" description="Helical" evidence="16">
    <location>
        <begin position="148"/>
        <end position="172"/>
    </location>
</feature>
<keyword evidence="7 16" id="KW-0812">Transmembrane</keyword>
<gene>
    <name evidence="18" type="primary">nad4</name>
</gene>
<dbReference type="InterPro" id="IPR001750">
    <property type="entry name" value="ND/Mrp_TM"/>
</dbReference>
<dbReference type="EC" id="7.1.1.2" evidence="3 16"/>
<dbReference type="GO" id="GO:0003954">
    <property type="term" value="F:NADH dehydrogenase activity"/>
    <property type="evidence" value="ECO:0007669"/>
    <property type="project" value="TreeGrafter"/>
</dbReference>
<evidence type="ECO:0000256" key="1">
    <source>
        <dbReference type="ARBA" id="ARBA00004225"/>
    </source>
</evidence>
<feature type="transmembrane region" description="Helical" evidence="16">
    <location>
        <begin position="241"/>
        <end position="262"/>
    </location>
</feature>
<organism evidence="18">
    <name type="scientific">Pegea confoederata</name>
    <dbReference type="NCBI Taxonomy" id="942563"/>
    <lineage>
        <taxon>Eukaryota</taxon>
        <taxon>Metazoa</taxon>
        <taxon>Chordata</taxon>
        <taxon>Tunicata</taxon>
        <taxon>Thaliacea</taxon>
        <taxon>Salpida</taxon>
        <taxon>Salpidae</taxon>
        <taxon>Pegea</taxon>
    </lineage>
</organism>
<dbReference type="EMBL" id="LC590032">
    <property type="protein sequence ID" value="BCM73307.1"/>
    <property type="molecule type" value="Genomic_DNA"/>
</dbReference>
<keyword evidence="12 16" id="KW-0830">Ubiquinone</keyword>
<evidence type="ECO:0000256" key="11">
    <source>
        <dbReference type="ARBA" id="ARBA00023027"/>
    </source>
</evidence>
<feature type="transmembrane region" description="Helical" evidence="16">
    <location>
        <begin position="376"/>
        <end position="392"/>
    </location>
</feature>
<protein>
    <recommendedName>
        <fullName evidence="4 16">NADH-ubiquinone oxidoreductase chain 4</fullName>
        <ecNumber evidence="3 16">7.1.1.2</ecNumber>
    </recommendedName>
</protein>
<comment type="catalytic activity">
    <reaction evidence="15 16">
        <text>a ubiquinone + NADH + 5 H(+)(in) = a ubiquinol + NAD(+) + 4 H(+)(out)</text>
        <dbReference type="Rhea" id="RHEA:29091"/>
        <dbReference type="Rhea" id="RHEA-COMP:9565"/>
        <dbReference type="Rhea" id="RHEA-COMP:9566"/>
        <dbReference type="ChEBI" id="CHEBI:15378"/>
        <dbReference type="ChEBI" id="CHEBI:16389"/>
        <dbReference type="ChEBI" id="CHEBI:17976"/>
        <dbReference type="ChEBI" id="CHEBI:57540"/>
        <dbReference type="ChEBI" id="CHEBI:57945"/>
        <dbReference type="EC" id="7.1.1.2"/>
    </reaction>
</comment>
<evidence type="ECO:0000313" key="18">
    <source>
        <dbReference type="EMBL" id="BCM73307.1"/>
    </source>
</evidence>
<evidence type="ECO:0000259" key="17">
    <source>
        <dbReference type="Pfam" id="PF00361"/>
    </source>
</evidence>
<comment type="subcellular location">
    <subcellularLocation>
        <location evidence="1 16">Mitochondrion membrane</location>
        <topology evidence="1 16">Multi-pass membrane protein</topology>
    </subcellularLocation>
</comment>
<keyword evidence="9 16" id="KW-0249">Electron transport</keyword>
<keyword evidence="11 16" id="KW-0520">NAD</keyword>
<feature type="transmembrane region" description="Helical" evidence="16">
    <location>
        <begin position="184"/>
        <end position="205"/>
    </location>
</feature>
<keyword evidence="6 16" id="KW-0679">Respiratory chain</keyword>
<dbReference type="PANTHER" id="PTHR43507:SF20">
    <property type="entry name" value="NADH-UBIQUINONE OXIDOREDUCTASE CHAIN 4"/>
    <property type="match status" value="1"/>
</dbReference>
<comment type="similarity">
    <text evidence="2 16">Belongs to the complex I subunit 4 family.</text>
</comment>
<evidence type="ECO:0000256" key="14">
    <source>
        <dbReference type="ARBA" id="ARBA00023136"/>
    </source>
</evidence>
<evidence type="ECO:0000256" key="6">
    <source>
        <dbReference type="ARBA" id="ARBA00022660"/>
    </source>
</evidence>
<feature type="transmembrane region" description="Helical" evidence="16">
    <location>
        <begin position="29"/>
        <end position="49"/>
    </location>
</feature>
<evidence type="ECO:0000256" key="15">
    <source>
        <dbReference type="ARBA" id="ARBA00049551"/>
    </source>
</evidence>
<evidence type="ECO:0000256" key="12">
    <source>
        <dbReference type="ARBA" id="ARBA00023075"/>
    </source>
</evidence>
<sequence>MMLFILLPLVMLKLLSLLGMELGILSMYSVGPVVGILCIVSMSFLLLLLKTYTSYSRMWTMTALFMFHMMGFLVEDLMIMVFISDIMIVLVMVGFGLTSSSSKGLVSSLYLALYVTLPSSPLLAYSMYKFGLGQSSKFSLSIISQDKLGTLGVVALLLSGMGKLPMYGMHYWLPKAHVQSPTPLSMILAGLSLKLGVILLMLVLYNFSIGYFTLSVLSLPFIWSLFSSSSLCLAATDSKVFLAYCSVSHMTLSGIGILYMLIMSSWGGWMLALSHCLTSPALFYAAGKVQQESGTRNFHNPPYQKFTLLSLLFITLCLMDMPFPPVPSFWGELFVLTSILSKMGLCVMILMVPFLLMLRSYEHFFYHLKVSNYKSMMSHIIMMTSLLVFGMFL</sequence>
<feature type="transmembrane region" description="Helical" evidence="16">
    <location>
        <begin position="268"/>
        <end position="286"/>
    </location>
</feature>
<keyword evidence="8" id="KW-1278">Translocase</keyword>
<dbReference type="GO" id="GO:0048039">
    <property type="term" value="F:ubiquinone binding"/>
    <property type="evidence" value="ECO:0007669"/>
    <property type="project" value="TreeGrafter"/>
</dbReference>
<dbReference type="AlphaFoldDB" id="A0AA86IMH4"/>
<dbReference type="PRINTS" id="PR01437">
    <property type="entry name" value="NUOXDRDTASE4"/>
</dbReference>
<evidence type="ECO:0000256" key="3">
    <source>
        <dbReference type="ARBA" id="ARBA00012944"/>
    </source>
</evidence>
<evidence type="ECO:0000256" key="2">
    <source>
        <dbReference type="ARBA" id="ARBA00009025"/>
    </source>
</evidence>
<evidence type="ECO:0000256" key="8">
    <source>
        <dbReference type="ARBA" id="ARBA00022967"/>
    </source>
</evidence>
<comment type="function">
    <text evidence="16">Core subunit of the mitochondrial membrane respiratory chain NADH dehydrogenase (Complex I) which catalyzes electron transfer from NADH through the respiratory chain, using ubiquinone as an electron acceptor. Essential for the catalytic activity and assembly of complex I.</text>
</comment>
<dbReference type="GO" id="GO:0008137">
    <property type="term" value="F:NADH dehydrogenase (ubiquinone) activity"/>
    <property type="evidence" value="ECO:0007669"/>
    <property type="project" value="UniProtKB-UniRule"/>
</dbReference>
<dbReference type="PANTHER" id="PTHR43507">
    <property type="entry name" value="NADH-UBIQUINONE OXIDOREDUCTASE CHAIN 4"/>
    <property type="match status" value="1"/>
</dbReference>
<evidence type="ECO:0000256" key="7">
    <source>
        <dbReference type="ARBA" id="ARBA00022692"/>
    </source>
</evidence>
<feature type="transmembrane region" description="Helical" evidence="16">
    <location>
        <begin position="79"/>
        <end position="97"/>
    </location>
</feature>
<evidence type="ECO:0000256" key="10">
    <source>
        <dbReference type="ARBA" id="ARBA00022989"/>
    </source>
</evidence>
<feature type="transmembrane region" description="Helical" evidence="16">
    <location>
        <begin position="306"/>
        <end position="323"/>
    </location>
</feature>
<dbReference type="GO" id="GO:0042773">
    <property type="term" value="P:ATP synthesis coupled electron transport"/>
    <property type="evidence" value="ECO:0007669"/>
    <property type="project" value="InterPro"/>
</dbReference>
<feature type="transmembrane region" description="Helical" evidence="16">
    <location>
        <begin position="329"/>
        <end position="356"/>
    </location>
</feature>
<feature type="transmembrane region" description="Helical" evidence="16">
    <location>
        <begin position="109"/>
        <end position="128"/>
    </location>
</feature>
<accession>A0AA86IMH4</accession>
<dbReference type="InterPro" id="IPR003918">
    <property type="entry name" value="NADH_UbQ_OxRdtase"/>
</dbReference>
<keyword evidence="5 16" id="KW-0813">Transport</keyword>
<evidence type="ECO:0000256" key="9">
    <source>
        <dbReference type="ARBA" id="ARBA00022982"/>
    </source>
</evidence>
<dbReference type="GO" id="GO:0031966">
    <property type="term" value="C:mitochondrial membrane"/>
    <property type="evidence" value="ECO:0007669"/>
    <property type="project" value="UniProtKB-SubCell"/>
</dbReference>
<reference evidence="18" key="1">
    <citation type="submission" date="2020-10" db="EMBL/GenBank/DDBJ databases">
        <title>Nuclear ribosomal and mitochondrial DNA copy number and intra-individual variation in the tunicate zooplankton salps.</title>
        <authorList>
            <person name="Goodall-Copestake W.P."/>
        </authorList>
    </citation>
    <scope>NUCLEOTIDE SEQUENCE</scope>
    <source>
        <strain evidence="18">E57_Pc1</strain>
        <tissue evidence="18">Muscle</tissue>
    </source>
</reference>
<dbReference type="GO" id="GO:0015990">
    <property type="term" value="P:electron transport coupled proton transport"/>
    <property type="evidence" value="ECO:0007669"/>
    <property type="project" value="TreeGrafter"/>
</dbReference>
<geneLocation type="mitochondrion" evidence="18"/>
<evidence type="ECO:0000256" key="16">
    <source>
        <dbReference type="RuleBase" id="RU003297"/>
    </source>
</evidence>
<name>A0AA86IMH4_9UROC</name>
<proteinExistence type="inferred from homology"/>
<feature type="transmembrane region" description="Helical" evidence="16">
    <location>
        <begin position="211"/>
        <end position="234"/>
    </location>
</feature>
<evidence type="ECO:0000256" key="4">
    <source>
        <dbReference type="ARBA" id="ARBA00021006"/>
    </source>
</evidence>
<evidence type="ECO:0000256" key="13">
    <source>
        <dbReference type="ARBA" id="ARBA00023128"/>
    </source>
</evidence>
<keyword evidence="14 16" id="KW-0472">Membrane</keyword>
<keyword evidence="10 16" id="KW-1133">Transmembrane helix</keyword>
<dbReference type="Pfam" id="PF00361">
    <property type="entry name" value="Proton_antipo_M"/>
    <property type="match status" value="1"/>
</dbReference>